<dbReference type="InterPro" id="IPR016181">
    <property type="entry name" value="Acyl_CoA_acyltransferase"/>
</dbReference>
<dbReference type="NCBIfam" id="NF033083">
    <property type="entry name" value="AAC_3_I"/>
    <property type="match status" value="1"/>
</dbReference>
<dbReference type="Proteomes" id="UP000218785">
    <property type="component" value="Plasmid plasmid1"/>
</dbReference>
<dbReference type="PROSITE" id="PS51186">
    <property type="entry name" value="GNAT"/>
    <property type="match status" value="1"/>
</dbReference>
<keyword evidence="2" id="KW-0614">Plasmid</keyword>
<organism evidence="2 3">
    <name type="scientific">Tolypothrix tenuis PCC 7101</name>
    <dbReference type="NCBI Taxonomy" id="231146"/>
    <lineage>
        <taxon>Bacteria</taxon>
        <taxon>Bacillati</taxon>
        <taxon>Cyanobacteriota</taxon>
        <taxon>Cyanophyceae</taxon>
        <taxon>Nostocales</taxon>
        <taxon>Tolypothrichaceae</taxon>
        <taxon>Tolypothrix</taxon>
    </lineage>
</organism>
<dbReference type="CDD" id="cd04301">
    <property type="entry name" value="NAT_SF"/>
    <property type="match status" value="1"/>
</dbReference>
<evidence type="ECO:0000259" key="1">
    <source>
        <dbReference type="PROSITE" id="PS51186"/>
    </source>
</evidence>
<dbReference type="SUPFAM" id="SSF55729">
    <property type="entry name" value="Acyl-CoA N-acyltransferases (Nat)"/>
    <property type="match status" value="1"/>
</dbReference>
<dbReference type="Pfam" id="PF00583">
    <property type="entry name" value="Acetyltransf_1"/>
    <property type="match status" value="1"/>
</dbReference>
<keyword evidence="3" id="KW-1185">Reference proteome</keyword>
<evidence type="ECO:0000313" key="3">
    <source>
        <dbReference type="Proteomes" id="UP000218785"/>
    </source>
</evidence>
<dbReference type="PANTHER" id="PTHR43072">
    <property type="entry name" value="N-ACETYLTRANSFERASE"/>
    <property type="match status" value="1"/>
</dbReference>
<dbReference type="RefSeq" id="WP_096584705.1">
    <property type="nucleotide sequence ID" value="NZ_CAWNJS010000002.1"/>
</dbReference>
<dbReference type="Gene3D" id="3.40.630.30">
    <property type="match status" value="1"/>
</dbReference>
<dbReference type="EMBL" id="AP018249">
    <property type="protein sequence ID" value="BAZ02971.1"/>
    <property type="molecule type" value="Genomic_DNA"/>
</dbReference>
<dbReference type="InterPro" id="IPR000182">
    <property type="entry name" value="GNAT_dom"/>
</dbReference>
<accession>A0A1Z4NB74</accession>
<dbReference type="KEGG" id="ttq:NIES37_69840"/>
<dbReference type="GO" id="GO:0016747">
    <property type="term" value="F:acyltransferase activity, transferring groups other than amino-acyl groups"/>
    <property type="evidence" value="ECO:0007669"/>
    <property type="project" value="InterPro"/>
</dbReference>
<dbReference type="AlphaFoldDB" id="A0A1Z4NB74"/>
<name>A0A1Z4NB74_9CYAN</name>
<reference evidence="2 3" key="1">
    <citation type="submission" date="2017-06" db="EMBL/GenBank/DDBJ databases">
        <title>Genome sequencing of cyanobaciteial culture collection at National Institute for Environmental Studies (NIES).</title>
        <authorList>
            <person name="Hirose Y."/>
            <person name="Shimura Y."/>
            <person name="Fujisawa T."/>
            <person name="Nakamura Y."/>
            <person name="Kawachi M."/>
        </authorList>
    </citation>
    <scope>NUCLEOTIDE SEQUENCE [LARGE SCALE GENOMIC DNA]</scope>
    <source>
        <strain evidence="2 3">NIES-37</strain>
        <plasmid evidence="3">Plasmid1 dna</plasmid>
    </source>
</reference>
<geneLocation type="plasmid" evidence="3">
    <name>Plasmid1 dna</name>
</geneLocation>
<keyword evidence="2" id="KW-0808">Transferase</keyword>
<evidence type="ECO:0000313" key="2">
    <source>
        <dbReference type="EMBL" id="BAZ02971.1"/>
    </source>
</evidence>
<dbReference type="PANTHER" id="PTHR43072:SF52">
    <property type="entry name" value="GCN5-RELATED N-ACETYLTRANSFERASE"/>
    <property type="match status" value="1"/>
</dbReference>
<feature type="domain" description="N-acetyltransferase" evidence="1">
    <location>
        <begin position="7"/>
        <end position="160"/>
    </location>
</feature>
<protein>
    <submittedName>
        <fullName evidence="2">Gentamycin 3-N-acetyltransferase</fullName>
    </submittedName>
</protein>
<proteinExistence type="predicted"/>
<sequence>MSSSEPISIRQLSANDLTLMEGLLITFGEAFDEVDTYSSSRPSNAYLKRLLNSDYFIALVALKNGSVVGGIAAYELQKFEQERSEIYIYDLAVAAAHRREGIATALIQELKKIAVARAAYVIFVQADIGDDPAIALYTKLGVREDVLHFDIAVPVGDEDA</sequence>
<gene>
    <name evidence="2" type="ORF">NIES37_69840</name>
</gene>